<dbReference type="Gramene" id="TKV94930">
    <property type="protein sequence ID" value="TKV94930"/>
    <property type="gene ID" value="SEVIR_9G328200v2"/>
</dbReference>
<gene>
    <name evidence="1" type="ORF">SEVIR_9G328200v2</name>
</gene>
<dbReference type="AlphaFoldDB" id="A0A4U6T0G4"/>
<organism evidence="1 2">
    <name type="scientific">Setaria viridis</name>
    <name type="common">Green bristlegrass</name>
    <name type="synonym">Setaria italica subsp. viridis</name>
    <dbReference type="NCBI Taxonomy" id="4556"/>
    <lineage>
        <taxon>Eukaryota</taxon>
        <taxon>Viridiplantae</taxon>
        <taxon>Streptophyta</taxon>
        <taxon>Embryophyta</taxon>
        <taxon>Tracheophyta</taxon>
        <taxon>Spermatophyta</taxon>
        <taxon>Magnoliopsida</taxon>
        <taxon>Liliopsida</taxon>
        <taxon>Poales</taxon>
        <taxon>Poaceae</taxon>
        <taxon>PACMAD clade</taxon>
        <taxon>Panicoideae</taxon>
        <taxon>Panicodae</taxon>
        <taxon>Paniceae</taxon>
        <taxon>Cenchrinae</taxon>
        <taxon>Setaria</taxon>
    </lineage>
</organism>
<evidence type="ECO:0000313" key="1">
    <source>
        <dbReference type="EMBL" id="TKV94930.1"/>
    </source>
</evidence>
<sequence>MFINLWIARGAPAENPRPTSTQDGPGRVLVVAGGAAGEDVDGRVGAVDVLRSGPAPVEEQHDDGDVVVEVPPVALLDGPDLLVPDLLLPHRLQLRSRRRVAAAPTESPPPAQCACERLETKRRGVKGKKMRIIKTRSI</sequence>
<evidence type="ECO:0000313" key="2">
    <source>
        <dbReference type="Proteomes" id="UP000298652"/>
    </source>
</evidence>
<reference evidence="1" key="1">
    <citation type="submission" date="2019-03" db="EMBL/GenBank/DDBJ databases">
        <title>WGS assembly of Setaria viridis.</title>
        <authorList>
            <person name="Huang P."/>
            <person name="Jenkins J."/>
            <person name="Grimwood J."/>
            <person name="Barry K."/>
            <person name="Healey A."/>
            <person name="Mamidi S."/>
            <person name="Sreedasyam A."/>
            <person name="Shu S."/>
            <person name="Feldman M."/>
            <person name="Wu J."/>
            <person name="Yu Y."/>
            <person name="Chen C."/>
            <person name="Johnson J."/>
            <person name="Rokhsar D."/>
            <person name="Baxter I."/>
            <person name="Schmutz J."/>
            <person name="Brutnell T."/>
            <person name="Kellogg E."/>
        </authorList>
    </citation>
    <scope>NUCLEOTIDE SEQUENCE [LARGE SCALE GENOMIC DNA]</scope>
</reference>
<accession>A0A4U6T0G4</accession>
<name>A0A4U6T0G4_SETVI</name>
<dbReference type="Proteomes" id="UP000298652">
    <property type="component" value="Chromosome 9"/>
</dbReference>
<proteinExistence type="predicted"/>
<keyword evidence="2" id="KW-1185">Reference proteome</keyword>
<dbReference type="EMBL" id="CM016560">
    <property type="protein sequence ID" value="TKV94930.1"/>
    <property type="molecule type" value="Genomic_DNA"/>
</dbReference>
<protein>
    <submittedName>
        <fullName evidence="1">Uncharacterized protein</fullName>
    </submittedName>
</protein>